<evidence type="ECO:0000313" key="10">
    <source>
        <dbReference type="Proteomes" id="UP000253303"/>
    </source>
</evidence>
<dbReference type="OrthoDB" id="6637947at2"/>
<gene>
    <name evidence="9" type="ORF">DP939_08555</name>
</gene>
<comment type="subcellular location">
    <subcellularLocation>
        <location evidence="1 7">Cell membrane</location>
        <topology evidence="1 7">Multi-pass membrane protein</topology>
    </subcellularLocation>
</comment>
<accession>A0A366M6E0</accession>
<feature type="transmembrane region" description="Helical" evidence="7">
    <location>
        <begin position="268"/>
        <end position="289"/>
    </location>
</feature>
<feature type="transmembrane region" description="Helical" evidence="7">
    <location>
        <begin position="37"/>
        <end position="58"/>
    </location>
</feature>
<dbReference type="Pfam" id="PF12911">
    <property type="entry name" value="OppC_N"/>
    <property type="match status" value="1"/>
</dbReference>
<dbReference type="PANTHER" id="PTHR43386:SF6">
    <property type="entry name" value="ABC TRANSPORTER PERMEASE PROTEIN"/>
    <property type="match status" value="1"/>
</dbReference>
<dbReference type="PROSITE" id="PS50928">
    <property type="entry name" value="ABC_TM1"/>
    <property type="match status" value="1"/>
</dbReference>
<evidence type="ECO:0000256" key="6">
    <source>
        <dbReference type="ARBA" id="ARBA00023136"/>
    </source>
</evidence>
<dbReference type="Gene3D" id="1.10.3720.10">
    <property type="entry name" value="MetI-like"/>
    <property type="match status" value="1"/>
</dbReference>
<evidence type="ECO:0000313" key="9">
    <source>
        <dbReference type="EMBL" id="RBQ21089.1"/>
    </source>
</evidence>
<keyword evidence="6 7" id="KW-0472">Membrane</keyword>
<evidence type="ECO:0000256" key="2">
    <source>
        <dbReference type="ARBA" id="ARBA00022448"/>
    </source>
</evidence>
<name>A0A366M6E0_9ACTN</name>
<evidence type="ECO:0000256" key="5">
    <source>
        <dbReference type="ARBA" id="ARBA00022989"/>
    </source>
</evidence>
<dbReference type="SUPFAM" id="SSF161098">
    <property type="entry name" value="MetI-like"/>
    <property type="match status" value="1"/>
</dbReference>
<dbReference type="Pfam" id="PF00528">
    <property type="entry name" value="BPD_transp_1"/>
    <property type="match status" value="1"/>
</dbReference>
<dbReference type="PANTHER" id="PTHR43386">
    <property type="entry name" value="OLIGOPEPTIDE TRANSPORT SYSTEM PERMEASE PROTEIN APPC"/>
    <property type="match status" value="1"/>
</dbReference>
<feature type="transmembrane region" description="Helical" evidence="7">
    <location>
        <begin position="102"/>
        <end position="128"/>
    </location>
</feature>
<dbReference type="Proteomes" id="UP000253303">
    <property type="component" value="Unassembled WGS sequence"/>
</dbReference>
<dbReference type="CDD" id="cd06261">
    <property type="entry name" value="TM_PBP2"/>
    <property type="match status" value="1"/>
</dbReference>
<dbReference type="RefSeq" id="WP_113980044.1">
    <property type="nucleotide sequence ID" value="NZ_QMEY01000002.1"/>
</dbReference>
<feature type="domain" description="ABC transmembrane type-1" evidence="8">
    <location>
        <begin position="98"/>
        <end position="290"/>
    </location>
</feature>
<comment type="similarity">
    <text evidence="7">Belongs to the binding-protein-dependent transport system permease family.</text>
</comment>
<protein>
    <submittedName>
        <fullName evidence="9">ABC transporter permease</fullName>
    </submittedName>
</protein>
<sequence length="303" mass="31642">MPEPAMATGVIDPPVIVPGKRRGHWAAVWRRLSRSPLFYVSAALLVVMLGMAAVPGLFATSDPYDCDLSGTLADAGAGQWLGRDLQGCDVYSRSVYGARASLGIGIAVSVITGLLGGLIGAAAGYFGGLVDAALSRVTEIFLAIPLLLGASVLLTLFGSGGSGTWTVIVALSVHGWPQVARITRGSVIEAKQQDYVLAAAAIGCSRLRALARHVVPNSLGPWLVVVTTNLGVFITYESIISMLGIGLRPPTISWGQMIHDAQARFLEAPLPLLGPALFLSVAVLAFILLGDVVRDAIDPKIHS</sequence>
<proteinExistence type="inferred from homology"/>
<evidence type="ECO:0000256" key="4">
    <source>
        <dbReference type="ARBA" id="ARBA00022692"/>
    </source>
</evidence>
<reference evidence="9 10" key="1">
    <citation type="submission" date="2018-06" db="EMBL/GenBank/DDBJ databases">
        <title>Sphaerisporangium craniellae sp. nov., isolated from a marine sponge in the South China Sea.</title>
        <authorList>
            <person name="Li L."/>
        </authorList>
    </citation>
    <scope>NUCLEOTIDE SEQUENCE [LARGE SCALE GENOMIC DNA]</scope>
    <source>
        <strain evidence="9 10">LHW63015</strain>
    </source>
</reference>
<evidence type="ECO:0000259" key="8">
    <source>
        <dbReference type="PROSITE" id="PS50928"/>
    </source>
</evidence>
<feature type="transmembrane region" description="Helical" evidence="7">
    <location>
        <begin position="222"/>
        <end position="247"/>
    </location>
</feature>
<dbReference type="InterPro" id="IPR050366">
    <property type="entry name" value="BP-dependent_transpt_permease"/>
</dbReference>
<feature type="transmembrane region" description="Helical" evidence="7">
    <location>
        <begin position="140"/>
        <end position="158"/>
    </location>
</feature>
<comment type="caution">
    <text evidence="9">The sequence shown here is derived from an EMBL/GenBank/DDBJ whole genome shotgun (WGS) entry which is preliminary data.</text>
</comment>
<evidence type="ECO:0000256" key="3">
    <source>
        <dbReference type="ARBA" id="ARBA00022475"/>
    </source>
</evidence>
<dbReference type="InterPro" id="IPR000515">
    <property type="entry name" value="MetI-like"/>
</dbReference>
<dbReference type="InterPro" id="IPR035906">
    <property type="entry name" value="MetI-like_sf"/>
</dbReference>
<keyword evidence="4 7" id="KW-0812">Transmembrane</keyword>
<dbReference type="GO" id="GO:0005886">
    <property type="term" value="C:plasma membrane"/>
    <property type="evidence" value="ECO:0007669"/>
    <property type="project" value="UniProtKB-SubCell"/>
</dbReference>
<dbReference type="EMBL" id="QMEY01000002">
    <property type="protein sequence ID" value="RBQ21089.1"/>
    <property type="molecule type" value="Genomic_DNA"/>
</dbReference>
<dbReference type="InterPro" id="IPR025966">
    <property type="entry name" value="OppC_N"/>
</dbReference>
<dbReference type="GO" id="GO:0055085">
    <property type="term" value="P:transmembrane transport"/>
    <property type="evidence" value="ECO:0007669"/>
    <property type="project" value="InterPro"/>
</dbReference>
<keyword evidence="10" id="KW-1185">Reference proteome</keyword>
<evidence type="ECO:0000256" key="7">
    <source>
        <dbReference type="RuleBase" id="RU363032"/>
    </source>
</evidence>
<dbReference type="AlphaFoldDB" id="A0A366M6E0"/>
<keyword evidence="5 7" id="KW-1133">Transmembrane helix</keyword>
<organism evidence="9 10">
    <name type="scientific">Spongiactinospora rosea</name>
    <dbReference type="NCBI Taxonomy" id="2248750"/>
    <lineage>
        <taxon>Bacteria</taxon>
        <taxon>Bacillati</taxon>
        <taxon>Actinomycetota</taxon>
        <taxon>Actinomycetes</taxon>
        <taxon>Streptosporangiales</taxon>
        <taxon>Streptosporangiaceae</taxon>
        <taxon>Spongiactinospora</taxon>
    </lineage>
</organism>
<evidence type="ECO:0000256" key="1">
    <source>
        <dbReference type="ARBA" id="ARBA00004651"/>
    </source>
</evidence>
<keyword evidence="3" id="KW-1003">Cell membrane</keyword>
<keyword evidence="2 7" id="KW-0813">Transport</keyword>